<keyword evidence="1" id="KW-0812">Transmembrane</keyword>
<dbReference type="GO" id="GO:0007165">
    <property type="term" value="P:signal transduction"/>
    <property type="evidence" value="ECO:0007669"/>
    <property type="project" value="TreeGrafter"/>
</dbReference>
<organism evidence="2 3">
    <name type="scientific">Stegodyphus mimosarum</name>
    <name type="common">African social velvet spider</name>
    <dbReference type="NCBI Taxonomy" id="407821"/>
    <lineage>
        <taxon>Eukaryota</taxon>
        <taxon>Metazoa</taxon>
        <taxon>Ecdysozoa</taxon>
        <taxon>Arthropoda</taxon>
        <taxon>Chelicerata</taxon>
        <taxon>Arachnida</taxon>
        <taxon>Araneae</taxon>
        <taxon>Araneomorphae</taxon>
        <taxon>Entelegynae</taxon>
        <taxon>Eresoidea</taxon>
        <taxon>Eresidae</taxon>
        <taxon>Stegodyphus</taxon>
    </lineage>
</organism>
<evidence type="ECO:0000256" key="1">
    <source>
        <dbReference type="SAM" id="Phobius"/>
    </source>
</evidence>
<dbReference type="AlphaFoldDB" id="A0A087SVS3"/>
<dbReference type="STRING" id="407821.A0A087SVS3"/>
<proteinExistence type="predicted"/>
<dbReference type="GO" id="GO:0005886">
    <property type="term" value="C:plasma membrane"/>
    <property type="evidence" value="ECO:0007669"/>
    <property type="project" value="TreeGrafter"/>
</dbReference>
<reference evidence="2 3" key="1">
    <citation type="submission" date="2013-11" db="EMBL/GenBank/DDBJ databases">
        <title>Genome sequencing of Stegodyphus mimosarum.</title>
        <authorList>
            <person name="Bechsgaard J."/>
        </authorList>
    </citation>
    <scope>NUCLEOTIDE SEQUENCE [LARGE SCALE GENOMIC DNA]</scope>
</reference>
<accession>A0A087SVS3</accession>
<evidence type="ECO:0000313" key="3">
    <source>
        <dbReference type="Proteomes" id="UP000054359"/>
    </source>
</evidence>
<name>A0A087SVS3_STEMI</name>
<feature type="non-terminal residue" evidence="2">
    <location>
        <position position="43"/>
    </location>
</feature>
<feature type="transmembrane region" description="Helical" evidence="1">
    <location>
        <begin position="6"/>
        <end position="32"/>
    </location>
</feature>
<keyword evidence="1" id="KW-1133">Transmembrane helix</keyword>
<keyword evidence="3" id="KW-1185">Reference proteome</keyword>
<dbReference type="PANTHER" id="PTHR12625">
    <property type="entry name" value="LIPOCALIN-1 INTERACTING MEMBRANE RECEPTOR LIMR"/>
    <property type="match status" value="1"/>
</dbReference>
<dbReference type="InterPro" id="IPR008075">
    <property type="entry name" value="LIMR"/>
</dbReference>
<protein>
    <submittedName>
        <fullName evidence="2">Protein LMBR1L</fullName>
    </submittedName>
</protein>
<dbReference type="EMBL" id="KK112177">
    <property type="protein sequence ID" value="KFM56962.1"/>
    <property type="molecule type" value="Genomic_DNA"/>
</dbReference>
<dbReference type="PANTHER" id="PTHR12625:SF0">
    <property type="entry name" value="PROTEIN LILIPOD"/>
    <property type="match status" value="1"/>
</dbReference>
<dbReference type="Proteomes" id="UP000054359">
    <property type="component" value="Unassembled WGS sequence"/>
</dbReference>
<gene>
    <name evidence="2" type="ORF">X975_24892</name>
</gene>
<evidence type="ECO:0000313" key="2">
    <source>
        <dbReference type="EMBL" id="KFM56962.1"/>
    </source>
</evidence>
<dbReference type="OrthoDB" id="6436371at2759"/>
<feature type="non-terminal residue" evidence="2">
    <location>
        <position position="1"/>
    </location>
</feature>
<keyword evidence="1" id="KW-0472">Membrane</keyword>
<dbReference type="GO" id="GO:0004888">
    <property type="term" value="F:transmembrane signaling receptor activity"/>
    <property type="evidence" value="ECO:0007669"/>
    <property type="project" value="TreeGrafter"/>
</dbReference>
<sequence>PSYYLPFLYSCVSFIGVLMLLLCTPVGFARLFTVMSDLLVKHE</sequence>